<keyword evidence="4 9" id="KW-0547">Nucleotide-binding</keyword>
<dbReference type="PANTHER" id="PTHR44899">
    <property type="entry name" value="CAMK FAMILY PROTEIN KINASE"/>
    <property type="match status" value="1"/>
</dbReference>
<dbReference type="InterPro" id="IPR008271">
    <property type="entry name" value="Ser/Thr_kinase_AS"/>
</dbReference>
<feature type="domain" description="Protein kinase" evidence="11">
    <location>
        <begin position="4"/>
        <end position="248"/>
    </location>
</feature>
<dbReference type="PANTHER" id="PTHR44899:SF3">
    <property type="entry name" value="SERINE_THREONINE-PROTEIN KINASE NEK1"/>
    <property type="match status" value="1"/>
</dbReference>
<dbReference type="AlphaFoldDB" id="A0BNU2"/>
<dbReference type="OMA" id="YYSSFVQ"/>
<reference evidence="12 13" key="1">
    <citation type="journal article" date="2006" name="Nature">
        <title>Global trends of whole-genome duplications revealed by the ciliate Paramecium tetraurelia.</title>
        <authorList>
            <consortium name="Genoscope"/>
            <person name="Aury J.-M."/>
            <person name="Jaillon O."/>
            <person name="Duret L."/>
            <person name="Noel B."/>
            <person name="Jubin C."/>
            <person name="Porcel B.M."/>
            <person name="Segurens B."/>
            <person name="Daubin V."/>
            <person name="Anthouard V."/>
            <person name="Aiach N."/>
            <person name="Arnaiz O."/>
            <person name="Billaut A."/>
            <person name="Beisson J."/>
            <person name="Blanc I."/>
            <person name="Bouhouche K."/>
            <person name="Camara F."/>
            <person name="Duharcourt S."/>
            <person name="Guigo R."/>
            <person name="Gogendeau D."/>
            <person name="Katinka M."/>
            <person name="Keller A.-M."/>
            <person name="Kissmehl R."/>
            <person name="Klotz C."/>
            <person name="Koll F."/>
            <person name="Le Moue A."/>
            <person name="Lepere C."/>
            <person name="Malinsky S."/>
            <person name="Nowacki M."/>
            <person name="Nowak J.K."/>
            <person name="Plattner H."/>
            <person name="Poulain J."/>
            <person name="Ruiz F."/>
            <person name="Serrano V."/>
            <person name="Zagulski M."/>
            <person name="Dessen P."/>
            <person name="Betermier M."/>
            <person name="Weissenbach J."/>
            <person name="Scarpelli C."/>
            <person name="Schachter V."/>
            <person name="Sperling L."/>
            <person name="Meyer E."/>
            <person name="Cohen J."/>
            <person name="Wincker P."/>
        </authorList>
    </citation>
    <scope>NUCLEOTIDE SEQUENCE [LARGE SCALE GENOMIC DNA]</scope>
    <source>
        <strain evidence="12 13">Stock d4-2</strain>
    </source>
</reference>
<keyword evidence="13" id="KW-1185">Reference proteome</keyword>
<feature type="binding site" evidence="9">
    <location>
        <position position="32"/>
    </location>
    <ligand>
        <name>ATP</name>
        <dbReference type="ChEBI" id="CHEBI:30616"/>
    </ligand>
</feature>
<organism evidence="12 13">
    <name type="scientific">Paramecium tetraurelia</name>
    <dbReference type="NCBI Taxonomy" id="5888"/>
    <lineage>
        <taxon>Eukaryota</taxon>
        <taxon>Sar</taxon>
        <taxon>Alveolata</taxon>
        <taxon>Ciliophora</taxon>
        <taxon>Intramacronucleata</taxon>
        <taxon>Oligohymenophorea</taxon>
        <taxon>Peniculida</taxon>
        <taxon>Parameciidae</taxon>
        <taxon>Paramecium</taxon>
    </lineage>
</organism>
<dbReference type="SUPFAM" id="SSF56112">
    <property type="entry name" value="Protein kinase-like (PK-like)"/>
    <property type="match status" value="1"/>
</dbReference>
<evidence type="ECO:0000256" key="10">
    <source>
        <dbReference type="RuleBase" id="RU000304"/>
    </source>
</evidence>
<evidence type="ECO:0000259" key="11">
    <source>
        <dbReference type="PROSITE" id="PS50011"/>
    </source>
</evidence>
<comment type="similarity">
    <text evidence="10">Belongs to the protein kinase superfamily.</text>
</comment>
<dbReference type="OrthoDB" id="248923at2759"/>
<dbReference type="Pfam" id="PF00069">
    <property type="entry name" value="Pkinase"/>
    <property type="match status" value="1"/>
</dbReference>
<dbReference type="PROSITE" id="PS00108">
    <property type="entry name" value="PROTEIN_KINASE_ST"/>
    <property type="match status" value="1"/>
</dbReference>
<evidence type="ECO:0000256" key="2">
    <source>
        <dbReference type="ARBA" id="ARBA00022527"/>
    </source>
</evidence>
<comment type="catalytic activity">
    <reaction evidence="7">
        <text>L-threonyl-[protein] + ATP = O-phospho-L-threonyl-[protein] + ADP + H(+)</text>
        <dbReference type="Rhea" id="RHEA:46608"/>
        <dbReference type="Rhea" id="RHEA-COMP:11060"/>
        <dbReference type="Rhea" id="RHEA-COMP:11605"/>
        <dbReference type="ChEBI" id="CHEBI:15378"/>
        <dbReference type="ChEBI" id="CHEBI:30013"/>
        <dbReference type="ChEBI" id="CHEBI:30616"/>
        <dbReference type="ChEBI" id="CHEBI:61977"/>
        <dbReference type="ChEBI" id="CHEBI:456216"/>
        <dbReference type="EC" id="2.7.11.1"/>
    </reaction>
</comment>
<evidence type="ECO:0000256" key="9">
    <source>
        <dbReference type="PROSITE-ProRule" id="PRU10141"/>
    </source>
</evidence>
<dbReference type="InterPro" id="IPR051131">
    <property type="entry name" value="NEK_Ser/Thr_kinase_NIMA"/>
</dbReference>
<dbReference type="GO" id="GO:0005524">
    <property type="term" value="F:ATP binding"/>
    <property type="evidence" value="ECO:0007669"/>
    <property type="project" value="UniProtKB-UniRule"/>
</dbReference>
<dbReference type="PROSITE" id="PS00107">
    <property type="entry name" value="PROTEIN_KINASE_ATP"/>
    <property type="match status" value="1"/>
</dbReference>
<keyword evidence="3" id="KW-0808">Transferase</keyword>
<dbReference type="STRING" id="5888.A0BNU2"/>
<dbReference type="InterPro" id="IPR017441">
    <property type="entry name" value="Protein_kinase_ATP_BS"/>
</dbReference>
<evidence type="ECO:0000256" key="5">
    <source>
        <dbReference type="ARBA" id="ARBA00022777"/>
    </source>
</evidence>
<evidence type="ECO:0000313" key="13">
    <source>
        <dbReference type="Proteomes" id="UP000000600"/>
    </source>
</evidence>
<evidence type="ECO:0000256" key="4">
    <source>
        <dbReference type="ARBA" id="ARBA00022741"/>
    </source>
</evidence>
<keyword evidence="5" id="KW-0418">Kinase</keyword>
<dbReference type="PROSITE" id="PS50011">
    <property type="entry name" value="PROTEIN_KINASE_DOM"/>
    <property type="match status" value="1"/>
</dbReference>
<evidence type="ECO:0000256" key="6">
    <source>
        <dbReference type="ARBA" id="ARBA00022840"/>
    </source>
</evidence>
<evidence type="ECO:0000256" key="1">
    <source>
        <dbReference type="ARBA" id="ARBA00012513"/>
    </source>
</evidence>
<gene>
    <name evidence="12" type="ORF">GSPATT00030848001</name>
</gene>
<dbReference type="Proteomes" id="UP000000600">
    <property type="component" value="Unassembled WGS sequence"/>
</dbReference>
<name>A0BNU2_PARTE</name>
<dbReference type="EC" id="2.7.11.1" evidence="1"/>
<dbReference type="Gene3D" id="3.30.200.20">
    <property type="entry name" value="Phosphorylase Kinase, domain 1"/>
    <property type="match status" value="1"/>
</dbReference>
<comment type="catalytic activity">
    <reaction evidence="8">
        <text>L-seryl-[protein] + ATP = O-phospho-L-seryl-[protein] + ADP + H(+)</text>
        <dbReference type="Rhea" id="RHEA:17989"/>
        <dbReference type="Rhea" id="RHEA-COMP:9863"/>
        <dbReference type="Rhea" id="RHEA-COMP:11604"/>
        <dbReference type="ChEBI" id="CHEBI:15378"/>
        <dbReference type="ChEBI" id="CHEBI:29999"/>
        <dbReference type="ChEBI" id="CHEBI:30616"/>
        <dbReference type="ChEBI" id="CHEBI:83421"/>
        <dbReference type="ChEBI" id="CHEBI:456216"/>
        <dbReference type="EC" id="2.7.11.1"/>
    </reaction>
</comment>
<accession>A0BNU2</accession>
<dbReference type="GeneID" id="5013391"/>
<dbReference type="PRINTS" id="PR00109">
    <property type="entry name" value="TYRKINASE"/>
</dbReference>
<proteinExistence type="inferred from homology"/>
<dbReference type="HOGENOM" id="CLU_569212_0_0_1"/>
<evidence type="ECO:0000256" key="3">
    <source>
        <dbReference type="ARBA" id="ARBA00022679"/>
    </source>
</evidence>
<evidence type="ECO:0000256" key="8">
    <source>
        <dbReference type="ARBA" id="ARBA00048679"/>
    </source>
</evidence>
<dbReference type="CDD" id="cd08215">
    <property type="entry name" value="STKc_Nek"/>
    <property type="match status" value="1"/>
</dbReference>
<dbReference type="EMBL" id="CT868007">
    <property type="protein sequence ID" value="CAK60209.1"/>
    <property type="molecule type" value="Genomic_DNA"/>
</dbReference>
<dbReference type="InterPro" id="IPR000719">
    <property type="entry name" value="Prot_kinase_dom"/>
</dbReference>
<sequence length="458" mass="53278">MDKYTRIKMIGKGNFGDVWLVEDNKGQKFALKLIDLQFQSVDPTNEVTLLKVLKHPNIIKYYSSFVQNDQLCILMEFAENYDLQIYTKSNPSNILNWFTQLCQAVQYLHSMNIVHKDIKMKNVFLTKDGIIKLGDFSISKKLDASLNLTQLDSQGTPYYLSPEICESKPYNTKSDIWGLGCLLYELCTKQKPFQGESLPEVFKNIITSETPKLPEGFPQFYQDIINQCLQKNPQDRPEISQLLEIPEIKKERLKFQQLYKQRLIGMLKQIDSAQSDSVQTNIKQLHKPIFTPQNKSQSLLFKNLFSEQIQSNIKKPMTKKIIKIDTDLIEKDDQQQQQNETPTQFAKQLFNPKTPTSPNRNLLLADFLKKKLGEQKFLDVRQILEESQNPIQLLDQREIMANLMGEENLECVKIFKILISNCTTLPGNHFRQMNNYQFLRDKVSSQPDLDQNIKTNNF</sequence>
<evidence type="ECO:0000256" key="7">
    <source>
        <dbReference type="ARBA" id="ARBA00047899"/>
    </source>
</evidence>
<dbReference type="InParanoid" id="A0BNU2"/>
<keyword evidence="2 10" id="KW-0723">Serine/threonine-protein kinase</keyword>
<dbReference type="Gene3D" id="1.10.510.10">
    <property type="entry name" value="Transferase(Phosphotransferase) domain 1"/>
    <property type="match status" value="1"/>
</dbReference>
<keyword evidence="6 9" id="KW-0067">ATP-binding</keyword>
<dbReference type="InterPro" id="IPR011009">
    <property type="entry name" value="Kinase-like_dom_sf"/>
</dbReference>
<dbReference type="InterPro" id="IPR001245">
    <property type="entry name" value="Ser-Thr/Tyr_kinase_cat_dom"/>
</dbReference>
<evidence type="ECO:0000313" key="12">
    <source>
        <dbReference type="EMBL" id="CAK60209.1"/>
    </source>
</evidence>
<dbReference type="KEGG" id="ptm:GSPATT00030848001"/>
<dbReference type="SMART" id="SM00220">
    <property type="entry name" value="S_TKc"/>
    <property type="match status" value="1"/>
</dbReference>
<dbReference type="eggNOG" id="KOG0589">
    <property type="taxonomic scope" value="Eukaryota"/>
</dbReference>
<dbReference type="RefSeq" id="XP_001427607.1">
    <property type="nucleotide sequence ID" value="XM_001427570.1"/>
</dbReference>
<dbReference type="GO" id="GO:0004674">
    <property type="term" value="F:protein serine/threonine kinase activity"/>
    <property type="evidence" value="ECO:0007669"/>
    <property type="project" value="UniProtKB-KW"/>
</dbReference>
<protein>
    <recommendedName>
        <fullName evidence="1">non-specific serine/threonine protein kinase</fullName>
        <ecNumber evidence="1">2.7.11.1</ecNumber>
    </recommendedName>
</protein>